<dbReference type="Pfam" id="PF01551">
    <property type="entry name" value="Peptidase_M23"/>
    <property type="match status" value="1"/>
</dbReference>
<dbReference type="SUPFAM" id="SSF51261">
    <property type="entry name" value="Duplicated hybrid motif"/>
    <property type="match status" value="1"/>
</dbReference>
<keyword evidence="2" id="KW-0472">Membrane</keyword>
<accession>A0A8I2H776</accession>
<dbReference type="PANTHER" id="PTHR21666:SF270">
    <property type="entry name" value="MUREIN HYDROLASE ACTIVATOR ENVC"/>
    <property type="match status" value="1"/>
</dbReference>
<evidence type="ECO:0000256" key="1">
    <source>
        <dbReference type="SAM" id="Coils"/>
    </source>
</evidence>
<evidence type="ECO:0000313" key="6">
    <source>
        <dbReference type="Proteomes" id="UP000646877"/>
    </source>
</evidence>
<gene>
    <name evidence="4" type="ORF">F9Y85_24045</name>
    <name evidence="5" type="ORF">R5H13_14790</name>
</gene>
<evidence type="ECO:0000256" key="2">
    <source>
        <dbReference type="SAM" id="Phobius"/>
    </source>
</evidence>
<feature type="transmembrane region" description="Helical" evidence="2">
    <location>
        <begin position="31"/>
        <end position="51"/>
    </location>
</feature>
<dbReference type="InterPro" id="IPR011055">
    <property type="entry name" value="Dup_hybrid_motif"/>
</dbReference>
<keyword evidence="5" id="KW-0378">Hydrolase</keyword>
<dbReference type="EMBL" id="CP137578">
    <property type="protein sequence ID" value="WOX27904.1"/>
    <property type="molecule type" value="Genomic_DNA"/>
</dbReference>
<dbReference type="GO" id="GO:0004222">
    <property type="term" value="F:metalloendopeptidase activity"/>
    <property type="evidence" value="ECO:0007669"/>
    <property type="project" value="TreeGrafter"/>
</dbReference>
<dbReference type="Proteomes" id="UP001304419">
    <property type="component" value="Chromosome 1"/>
</dbReference>
<dbReference type="Gene3D" id="2.70.70.10">
    <property type="entry name" value="Glucose Permease (Domain IIA)"/>
    <property type="match status" value="1"/>
</dbReference>
<keyword evidence="2" id="KW-0812">Transmembrane</keyword>
<dbReference type="Proteomes" id="UP000646877">
    <property type="component" value="Unassembled WGS sequence"/>
</dbReference>
<evidence type="ECO:0000259" key="3">
    <source>
        <dbReference type="Pfam" id="PF01551"/>
    </source>
</evidence>
<dbReference type="EMBL" id="WEIA01000029">
    <property type="protein sequence ID" value="NLR24326.1"/>
    <property type="molecule type" value="Genomic_DNA"/>
</dbReference>
<feature type="domain" description="M23ase beta-sheet core" evidence="3">
    <location>
        <begin position="257"/>
        <end position="351"/>
    </location>
</feature>
<dbReference type="PANTHER" id="PTHR21666">
    <property type="entry name" value="PEPTIDASE-RELATED"/>
    <property type="match status" value="1"/>
</dbReference>
<dbReference type="AlphaFoldDB" id="A0A8I2H776"/>
<organism evidence="4 6">
    <name type="scientific">Pseudoalteromonas maricaloris</name>
    <dbReference type="NCBI Taxonomy" id="184924"/>
    <lineage>
        <taxon>Bacteria</taxon>
        <taxon>Pseudomonadati</taxon>
        <taxon>Pseudomonadota</taxon>
        <taxon>Gammaproteobacteria</taxon>
        <taxon>Alteromonadales</taxon>
        <taxon>Pseudoalteromonadaceae</taxon>
        <taxon>Pseudoalteromonas</taxon>
    </lineage>
</organism>
<dbReference type="CDD" id="cd12797">
    <property type="entry name" value="M23_peptidase"/>
    <property type="match status" value="1"/>
</dbReference>
<dbReference type="InterPro" id="IPR016047">
    <property type="entry name" value="M23ase_b-sheet_dom"/>
</dbReference>
<evidence type="ECO:0000313" key="5">
    <source>
        <dbReference type="EMBL" id="WOX27904.1"/>
    </source>
</evidence>
<name>A0A8I2H776_9GAMM</name>
<proteinExistence type="predicted"/>
<keyword evidence="2" id="KW-1133">Transmembrane helix</keyword>
<dbReference type="InterPro" id="IPR050570">
    <property type="entry name" value="Cell_wall_metabolism_enzyme"/>
</dbReference>
<sequence length="360" mass="39749">MLQVLKHLYLKLFKPTQLIVRQDATVKMLKLPSWVQACSILILLAVAIWIANASLKLQENGDQLTKEQQNLAQLQAKWQKEKSQLQAQLAQQKGMLDQLSQQHSVLESLVDSTQTTDDNVVEGELEETPTDLNSSQPSTTTEFAPQASHLLIQQRQLSEQLGQSFSAEIAAMQESIDSAGLQLSSDFSEAQGGPYFQADLELVEASFINAIDQYAVYAQLATMIGQLPDTLPVAQEKYYVSSAFGFRKDPITGRRAYHKGIDLAGWHKTQIVAPASGTVKRAGKNGGYGNFIEIEHANDITTRYGHLHTIKVKAGQQINKGDVIALMGSTGRSTATHLHYEVIQGKKHLNPIKIARAFNK</sequence>
<reference evidence="5 7" key="2">
    <citation type="submission" date="2023-10" db="EMBL/GenBank/DDBJ databases">
        <title>To unveil natural product biosynthetic capacity in Pseudoalteromonas.</title>
        <authorList>
            <person name="Wang J."/>
        </authorList>
    </citation>
    <scope>NUCLEOTIDE SEQUENCE [LARGE SCALE GENOMIC DNA]</scope>
    <source>
        <strain evidence="5 7">DSM 15914</strain>
    </source>
</reference>
<evidence type="ECO:0000313" key="4">
    <source>
        <dbReference type="EMBL" id="NLR24326.1"/>
    </source>
</evidence>
<dbReference type="RefSeq" id="WP_130125831.1">
    <property type="nucleotide sequence ID" value="NZ_CBCSDF010000031.1"/>
</dbReference>
<feature type="coiled-coil region" evidence="1">
    <location>
        <begin position="57"/>
        <end position="102"/>
    </location>
</feature>
<dbReference type="EC" id="3.4.-.-" evidence="5"/>
<keyword evidence="1" id="KW-0175">Coiled coil</keyword>
<evidence type="ECO:0000313" key="7">
    <source>
        <dbReference type="Proteomes" id="UP001304419"/>
    </source>
</evidence>
<reference evidence="4" key="1">
    <citation type="submission" date="2019-10" db="EMBL/GenBank/DDBJ databases">
        <authorList>
            <person name="Paulsen S."/>
        </authorList>
    </citation>
    <scope>NUCLEOTIDE SEQUENCE</scope>
    <source>
        <strain evidence="4">LMG 19692</strain>
    </source>
</reference>
<protein>
    <submittedName>
        <fullName evidence="5">M23 family metallopeptidase</fullName>
        <ecNumber evidence="5">3.4.-.-</ecNumber>
    </submittedName>
    <submittedName>
        <fullName evidence="4">Peptidoglycan DD-metalloendopeptidase family protein</fullName>
    </submittedName>
</protein>
<keyword evidence="7" id="KW-1185">Reference proteome</keyword>